<reference evidence="3 4" key="1">
    <citation type="journal article" date="2023" name="Sci. Data">
        <title>Genome assembly of the Korean intertidal mud-creeper Batillaria attramentaria.</title>
        <authorList>
            <person name="Patra A.K."/>
            <person name="Ho P.T."/>
            <person name="Jun S."/>
            <person name="Lee S.J."/>
            <person name="Kim Y."/>
            <person name="Won Y.J."/>
        </authorList>
    </citation>
    <scope>NUCLEOTIDE SEQUENCE [LARGE SCALE GENOMIC DNA]</scope>
    <source>
        <strain evidence="3">Wonlab-2016</strain>
    </source>
</reference>
<evidence type="ECO:0000256" key="2">
    <source>
        <dbReference type="SAM" id="SignalP"/>
    </source>
</evidence>
<feature type="signal peptide" evidence="2">
    <location>
        <begin position="1"/>
        <end position="27"/>
    </location>
</feature>
<keyword evidence="2" id="KW-0732">Signal</keyword>
<feature type="compositionally biased region" description="Basic and acidic residues" evidence="1">
    <location>
        <begin position="153"/>
        <end position="184"/>
    </location>
</feature>
<feature type="region of interest" description="Disordered" evidence="1">
    <location>
        <begin position="238"/>
        <end position="276"/>
    </location>
</feature>
<protein>
    <recommendedName>
        <fullName evidence="5">Secreted protein</fullName>
    </recommendedName>
</protein>
<accession>A0ABD0KHY7</accession>
<proteinExistence type="predicted"/>
<evidence type="ECO:0008006" key="5">
    <source>
        <dbReference type="Google" id="ProtNLM"/>
    </source>
</evidence>
<feature type="region of interest" description="Disordered" evidence="1">
    <location>
        <begin position="140"/>
        <end position="184"/>
    </location>
</feature>
<evidence type="ECO:0000313" key="3">
    <source>
        <dbReference type="EMBL" id="KAK7486821.1"/>
    </source>
</evidence>
<name>A0ABD0KHY7_9CAEN</name>
<evidence type="ECO:0000313" key="4">
    <source>
        <dbReference type="Proteomes" id="UP001519460"/>
    </source>
</evidence>
<keyword evidence="4" id="KW-1185">Reference proteome</keyword>
<evidence type="ECO:0000256" key="1">
    <source>
        <dbReference type="SAM" id="MobiDB-lite"/>
    </source>
</evidence>
<dbReference type="Proteomes" id="UP001519460">
    <property type="component" value="Unassembled WGS sequence"/>
</dbReference>
<feature type="chain" id="PRO_5044818826" description="Secreted protein" evidence="2">
    <location>
        <begin position="28"/>
        <end position="276"/>
    </location>
</feature>
<organism evidence="3 4">
    <name type="scientific">Batillaria attramentaria</name>
    <dbReference type="NCBI Taxonomy" id="370345"/>
    <lineage>
        <taxon>Eukaryota</taxon>
        <taxon>Metazoa</taxon>
        <taxon>Spiralia</taxon>
        <taxon>Lophotrochozoa</taxon>
        <taxon>Mollusca</taxon>
        <taxon>Gastropoda</taxon>
        <taxon>Caenogastropoda</taxon>
        <taxon>Sorbeoconcha</taxon>
        <taxon>Cerithioidea</taxon>
        <taxon>Batillariidae</taxon>
        <taxon>Batillaria</taxon>
    </lineage>
</organism>
<comment type="caution">
    <text evidence="3">The sequence shown here is derived from an EMBL/GenBank/DDBJ whole genome shotgun (WGS) entry which is preliminary data.</text>
</comment>
<feature type="compositionally biased region" description="Polar residues" evidence="1">
    <location>
        <begin position="262"/>
        <end position="276"/>
    </location>
</feature>
<gene>
    <name evidence="3" type="ORF">BaRGS_00021968</name>
</gene>
<feature type="compositionally biased region" description="Polar residues" evidence="1">
    <location>
        <begin position="141"/>
        <end position="152"/>
    </location>
</feature>
<dbReference type="AlphaFoldDB" id="A0ABD0KHY7"/>
<dbReference type="EMBL" id="JACVVK020000173">
    <property type="protein sequence ID" value="KAK7486821.1"/>
    <property type="molecule type" value="Genomic_DNA"/>
</dbReference>
<sequence>MCVCLVVAKSVDVLVLLVAVRLRALMTEGVGLSVPEAPPLEHDLLLLLLLPRVPLSPRRDSVSSLGRAFRLPPTDEVSERAGLGGAWKLAPLPRRPLRSFRPLIEGTFADWSSSICTSSLASAFGFPTTLQIRGRLRVTKGQFQSHRPSLSSRDNEARPVTRSKSDCGQDHRASSWPRTDGKLGEKPRALAARVWIDRGGSVPRHATNVLVRLLLLAAPLLLGSDWYWLRRGECNADGGRKHQPVISNEPHTAIDKTGGYGSQTTCPSASQSSRQL</sequence>